<dbReference type="CDD" id="cd00118">
    <property type="entry name" value="LysM"/>
    <property type="match status" value="1"/>
</dbReference>
<name>A0A1G4AP92_9PEZI</name>
<gene>
    <name evidence="2" type="ORF">CORC01_13701</name>
</gene>
<feature type="region of interest" description="Disordered" evidence="1">
    <location>
        <begin position="289"/>
        <end position="336"/>
    </location>
</feature>
<dbReference type="GeneID" id="34566827"/>
<feature type="compositionally biased region" description="Polar residues" evidence="1">
    <location>
        <begin position="446"/>
        <end position="456"/>
    </location>
</feature>
<feature type="compositionally biased region" description="Polar residues" evidence="1">
    <location>
        <begin position="7"/>
        <end position="18"/>
    </location>
</feature>
<feature type="region of interest" description="Disordered" evidence="1">
    <location>
        <begin position="387"/>
        <end position="406"/>
    </location>
</feature>
<reference evidence="2 3" key="1">
    <citation type="submission" date="2016-09" db="EMBL/GenBank/DDBJ databases">
        <authorList>
            <person name="Capua I."/>
            <person name="De Benedictis P."/>
            <person name="Joannis T."/>
            <person name="Lombin L.H."/>
            <person name="Cattoli G."/>
        </authorList>
    </citation>
    <scope>NUCLEOTIDE SEQUENCE [LARGE SCALE GENOMIC DNA]</scope>
    <source>
        <strain evidence="2 3">IMI 309357</strain>
    </source>
</reference>
<feature type="region of interest" description="Disordered" evidence="1">
    <location>
        <begin position="1"/>
        <end position="101"/>
    </location>
</feature>
<evidence type="ECO:0000313" key="2">
    <source>
        <dbReference type="EMBL" id="OHE90989.1"/>
    </source>
</evidence>
<feature type="region of interest" description="Disordered" evidence="1">
    <location>
        <begin position="416"/>
        <end position="487"/>
    </location>
</feature>
<dbReference type="STRING" id="1209926.A0A1G4AP92"/>
<evidence type="ECO:0000256" key="1">
    <source>
        <dbReference type="SAM" id="MobiDB-lite"/>
    </source>
</evidence>
<dbReference type="RefSeq" id="XP_022468163.1">
    <property type="nucleotide sequence ID" value="XM_022625317.1"/>
</dbReference>
<dbReference type="AlphaFoldDB" id="A0A1G4AP92"/>
<feature type="region of interest" description="Disordered" evidence="1">
    <location>
        <begin position="129"/>
        <end position="175"/>
    </location>
</feature>
<dbReference type="InterPro" id="IPR018392">
    <property type="entry name" value="LysM"/>
</dbReference>
<dbReference type="Proteomes" id="UP000176998">
    <property type="component" value="Unassembled WGS sequence"/>
</dbReference>
<feature type="compositionally biased region" description="Polar residues" evidence="1">
    <location>
        <begin position="80"/>
        <end position="101"/>
    </location>
</feature>
<feature type="compositionally biased region" description="Polar residues" evidence="1">
    <location>
        <begin position="430"/>
        <end position="439"/>
    </location>
</feature>
<dbReference type="SUPFAM" id="SSF54106">
    <property type="entry name" value="LysM domain"/>
    <property type="match status" value="1"/>
</dbReference>
<keyword evidence="3" id="KW-1185">Reference proteome</keyword>
<organism evidence="2 3">
    <name type="scientific">Colletotrichum orchidophilum</name>
    <dbReference type="NCBI Taxonomy" id="1209926"/>
    <lineage>
        <taxon>Eukaryota</taxon>
        <taxon>Fungi</taxon>
        <taxon>Dikarya</taxon>
        <taxon>Ascomycota</taxon>
        <taxon>Pezizomycotina</taxon>
        <taxon>Sordariomycetes</taxon>
        <taxon>Hypocreomycetidae</taxon>
        <taxon>Glomerellales</taxon>
        <taxon>Glomerellaceae</taxon>
        <taxon>Colletotrichum</taxon>
    </lineage>
</organism>
<feature type="compositionally biased region" description="Basic and acidic residues" evidence="1">
    <location>
        <begin position="130"/>
        <end position="151"/>
    </location>
</feature>
<feature type="region of interest" description="Disordered" evidence="1">
    <location>
        <begin position="620"/>
        <end position="653"/>
    </location>
</feature>
<dbReference type="InterPro" id="IPR036779">
    <property type="entry name" value="LysM_dom_sf"/>
</dbReference>
<proteinExistence type="predicted"/>
<evidence type="ECO:0000313" key="3">
    <source>
        <dbReference type="Proteomes" id="UP000176998"/>
    </source>
</evidence>
<protein>
    <submittedName>
        <fullName evidence="2">LysM domain-containing protein</fullName>
    </submittedName>
</protein>
<accession>A0A1G4AP92</accession>
<comment type="caution">
    <text evidence="2">The sequence shown here is derived from an EMBL/GenBank/DDBJ whole genome shotgun (WGS) entry which is preliminary data.</text>
</comment>
<dbReference type="Gene3D" id="3.10.350.10">
    <property type="entry name" value="LysM domain"/>
    <property type="match status" value="1"/>
</dbReference>
<sequence>MADSLNPAGSTSHMSSSALMPARHDAEARPRNRRLISTVEDSSTAGGPLDRLSASFSALRLPSREPSPMPSGHLSRDTSKSGARTASVANRRNNTAPNSASFLDTTWSQGWASIQGLASSLLSGGSVHDAGYESDHREGRRTNINPLKRDYSTPPRKAPKDWGPAPPSSTRPAHQDIAAGSLAERDAALKAARTASVLESHDGVNGGLDVFGKYKKRNSDEITRDTPQEEEIQDQLVYIHHVQPTDTYAGIVLKYRCREDAFRKANGLWSRDILVRKWLAIPVDACEVKGRPCEPPSHEGQNVDLLAPTPEPRSAHGWGKASPTQPQPQPQPVDFFSLPVLNGSASRLSNNENHEDPPWSHVRWVTLDSVPKPVEIARVSSKTIGYFPPRRKKSLRSTSSISTPRHSLDAAAITAGLTESPEQVGRPSSRRQSNLSSRPNLPGTPGRSTPASSRSRMGSDAGDTRPAWMRRPGGVGSLGRSVRAPGPEKDYLNSWAKKHLPGIAIDESLPSISVMGSETANFGFRPGSSSGIVESPYDEGQDLLATSRQGSGLDRAAASVETWLRGAFAKSPGTPILGTRGRQADDLDLIELTDTNSDDGRLPIPAGSGVTNTGLLDAAPMMVGSTGRSDGEGSVRGRGLSNNGAAAKGKKSD</sequence>
<dbReference type="OrthoDB" id="2192830at2759"/>
<feature type="compositionally biased region" description="Polar residues" evidence="1">
    <location>
        <begin position="396"/>
        <end position="405"/>
    </location>
</feature>
<dbReference type="EMBL" id="MJBS01000208">
    <property type="protein sequence ID" value="OHE90989.1"/>
    <property type="molecule type" value="Genomic_DNA"/>
</dbReference>